<keyword evidence="1" id="KW-0521">NADP</keyword>
<evidence type="ECO:0000256" key="1">
    <source>
        <dbReference type="ARBA" id="ARBA00022857"/>
    </source>
</evidence>
<dbReference type="Gene3D" id="3.40.50.720">
    <property type="entry name" value="NAD(P)-binding Rossmann-like Domain"/>
    <property type="match status" value="1"/>
</dbReference>
<evidence type="ECO:0000259" key="3">
    <source>
        <dbReference type="SMART" id="SM00829"/>
    </source>
</evidence>
<dbReference type="PANTHER" id="PTHR48106:SF5">
    <property type="entry name" value="ZINC-CONTAINING ALCOHOL DEHYDROGENASE"/>
    <property type="match status" value="1"/>
</dbReference>
<name>A0A1E3GTG3_9GAMM</name>
<sequence>MSKVARFHQTGGPEVIQLDDMELAAPKADEVLISINTIGLNRAEVMFRSGHYLETPELPARLGYEASGIIEQLGSNVSQFNIGDKVNVIPAFSMNQYGTYAEKAVLPVHAIVKQPANVSDIEAAAIWMQYLTAWGALIDIGQLSVGQTLLIPAASSSVGLAAIQIANQVGAIPVAITRTSAKKALLEQYGAKHVIVSETDKIAKQVQLITNGKGADMVFDPVAGPAINELADACGRFAQLFIYGVLDTEATPFPLFAALSKGLTVRGYTLFEITQDSQRLQHGIEFINNGLASGHLKPVIAKTFTLDNIVAAHQYMESNQQIGKIVVTTNNA</sequence>
<comment type="caution">
    <text evidence="4">The sequence shown here is derived from an EMBL/GenBank/DDBJ whole genome shotgun (WGS) entry which is preliminary data.</text>
</comment>
<keyword evidence="4" id="KW-0808">Transferase</keyword>
<dbReference type="RefSeq" id="WP_069295626.1">
    <property type="nucleotide sequence ID" value="NZ_MCRI01000008.1"/>
</dbReference>
<accession>A0A1E3GTG3</accession>
<keyword evidence="2" id="KW-0560">Oxidoreductase</keyword>
<dbReference type="GO" id="GO:0004315">
    <property type="term" value="F:3-oxoacyl-[acyl-carrier-protein] synthase activity"/>
    <property type="evidence" value="ECO:0007669"/>
    <property type="project" value="UniProtKB-EC"/>
</dbReference>
<organism evidence="4 5">
    <name type="scientific">Methylophaga muralis</name>
    <dbReference type="NCBI Taxonomy" id="291169"/>
    <lineage>
        <taxon>Bacteria</taxon>
        <taxon>Pseudomonadati</taxon>
        <taxon>Pseudomonadota</taxon>
        <taxon>Gammaproteobacteria</taxon>
        <taxon>Thiotrichales</taxon>
        <taxon>Piscirickettsiaceae</taxon>
        <taxon>Methylophaga</taxon>
    </lineage>
</organism>
<keyword evidence="4" id="KW-0012">Acyltransferase</keyword>
<dbReference type="EC" id="2.3.1.41" evidence="4"/>
<dbReference type="STRING" id="291169.A9E74_01119"/>
<evidence type="ECO:0000313" key="5">
    <source>
        <dbReference type="Proteomes" id="UP000094379"/>
    </source>
</evidence>
<dbReference type="GO" id="GO:0016651">
    <property type="term" value="F:oxidoreductase activity, acting on NAD(P)H"/>
    <property type="evidence" value="ECO:0007669"/>
    <property type="project" value="TreeGrafter"/>
</dbReference>
<dbReference type="SUPFAM" id="SSF50129">
    <property type="entry name" value="GroES-like"/>
    <property type="match status" value="1"/>
</dbReference>
<dbReference type="AlphaFoldDB" id="A0A1E3GTG3"/>
<dbReference type="CDD" id="cd08268">
    <property type="entry name" value="MDR2"/>
    <property type="match status" value="1"/>
</dbReference>
<proteinExistence type="predicted"/>
<dbReference type="InterPro" id="IPR013154">
    <property type="entry name" value="ADH-like_N"/>
</dbReference>
<dbReference type="SUPFAM" id="SSF51735">
    <property type="entry name" value="NAD(P)-binding Rossmann-fold domains"/>
    <property type="match status" value="1"/>
</dbReference>
<dbReference type="SMART" id="SM00829">
    <property type="entry name" value="PKS_ER"/>
    <property type="match status" value="1"/>
</dbReference>
<dbReference type="GO" id="GO:0070402">
    <property type="term" value="F:NADPH binding"/>
    <property type="evidence" value="ECO:0007669"/>
    <property type="project" value="TreeGrafter"/>
</dbReference>
<protein>
    <submittedName>
        <fullName evidence="4">Phthiocerol synthesis polyketide synthase type I PpsC</fullName>
        <ecNumber evidence="4">2.3.1.41</ecNumber>
    </submittedName>
</protein>
<dbReference type="Pfam" id="PF08240">
    <property type="entry name" value="ADH_N"/>
    <property type="match status" value="1"/>
</dbReference>
<gene>
    <name evidence="4" type="primary">ppsC</name>
    <name evidence="4" type="ORF">A9E74_01119</name>
</gene>
<dbReference type="EMBL" id="MCRI01000008">
    <property type="protein sequence ID" value="ODN67215.1"/>
    <property type="molecule type" value="Genomic_DNA"/>
</dbReference>
<dbReference type="Pfam" id="PF00107">
    <property type="entry name" value="ADH_zinc_N"/>
    <property type="match status" value="1"/>
</dbReference>
<dbReference type="InterPro" id="IPR011032">
    <property type="entry name" value="GroES-like_sf"/>
</dbReference>
<dbReference type="PATRIC" id="fig|291169.3.peg.1123"/>
<dbReference type="InterPro" id="IPR013149">
    <property type="entry name" value="ADH-like_C"/>
</dbReference>
<evidence type="ECO:0000313" key="4">
    <source>
        <dbReference type="EMBL" id="ODN67215.1"/>
    </source>
</evidence>
<dbReference type="PANTHER" id="PTHR48106">
    <property type="entry name" value="QUINONE OXIDOREDUCTASE PIG3-RELATED"/>
    <property type="match status" value="1"/>
</dbReference>
<feature type="domain" description="Enoyl reductase (ER)" evidence="3">
    <location>
        <begin position="11"/>
        <end position="327"/>
    </location>
</feature>
<evidence type="ECO:0000256" key="2">
    <source>
        <dbReference type="ARBA" id="ARBA00023002"/>
    </source>
</evidence>
<reference evidence="4 5" key="1">
    <citation type="submission" date="2016-07" db="EMBL/GenBank/DDBJ databases">
        <title>Draft Genome Sequence of Methylophaga muralis Bur 1.</title>
        <authorList>
            <person name="Vasilenko O.V."/>
            <person name="Doronina N.V."/>
            <person name="Shmareva M.N."/>
            <person name="Tarlachkov S.V."/>
            <person name="Mustakhimov I."/>
            <person name="Trotsenko Y.A."/>
        </authorList>
    </citation>
    <scope>NUCLEOTIDE SEQUENCE [LARGE SCALE GENOMIC DNA]</scope>
    <source>
        <strain evidence="4 5">Bur 1</strain>
    </source>
</reference>
<dbReference type="InterPro" id="IPR020843">
    <property type="entry name" value="ER"/>
</dbReference>
<keyword evidence="5" id="KW-1185">Reference proteome</keyword>
<dbReference type="InterPro" id="IPR036291">
    <property type="entry name" value="NAD(P)-bd_dom_sf"/>
</dbReference>
<dbReference type="Proteomes" id="UP000094379">
    <property type="component" value="Unassembled WGS sequence"/>
</dbReference>
<dbReference type="Gene3D" id="3.90.180.10">
    <property type="entry name" value="Medium-chain alcohol dehydrogenases, catalytic domain"/>
    <property type="match status" value="1"/>
</dbReference>